<gene>
    <name evidence="7" type="ORF">INS88_04640</name>
</gene>
<keyword evidence="4 7" id="KW-0808">Transferase</keyword>
<dbReference type="GO" id="GO:0009247">
    <property type="term" value="P:glycolipid biosynthetic process"/>
    <property type="evidence" value="ECO:0007669"/>
    <property type="project" value="UniProtKB-ARBA"/>
</dbReference>
<organism evidence="7 8">
    <name type="scientific">Trueperella pecoris</name>
    <dbReference type="NCBI Taxonomy" id="2733571"/>
    <lineage>
        <taxon>Bacteria</taxon>
        <taxon>Bacillati</taxon>
        <taxon>Actinomycetota</taxon>
        <taxon>Actinomycetes</taxon>
        <taxon>Actinomycetales</taxon>
        <taxon>Actinomycetaceae</taxon>
        <taxon>Trueperella</taxon>
    </lineage>
</organism>
<evidence type="ECO:0000313" key="8">
    <source>
        <dbReference type="Proteomes" id="UP000595053"/>
    </source>
</evidence>
<evidence type="ECO:0000256" key="6">
    <source>
        <dbReference type="ARBA" id="ARBA00023315"/>
    </source>
</evidence>
<accession>A0A7M1QWL2</accession>
<dbReference type="PANTHER" id="PTHR30606">
    <property type="entry name" value="LIPID A BIOSYNTHESIS LAUROYL ACYLTRANSFERASE"/>
    <property type="match status" value="1"/>
</dbReference>
<sequence>MIVHVFRRAMWLVKVLPEPVGRAIFRAVGTLAGLSSLAGVRQLRANLERIVPVEGKLAARRRSARAMRSYMDYYYESFRLNSLSHAQIDARVSYENIDGIRRHLQSGRSTSGALLHIGNWDLAGAWATRHLAPVHSIAEKLNPPELADLFLDFRRSIGLTIYQTGTGGAITDLAQSMREGGAFVPLLCDRDLSASGVEVLLAGRPVRVAVGAALLAQRTGEPMWPVTIVTEDFSDDVARVRQAGTRYGIRCIFGEPVWPAVGQEASEEDRHADLVRMNQEWLDQVSSVLARHVTDWHMLQKVFVEDLDPERLARARAR</sequence>
<dbReference type="GO" id="GO:0005886">
    <property type="term" value="C:plasma membrane"/>
    <property type="evidence" value="ECO:0007669"/>
    <property type="project" value="UniProtKB-SubCell"/>
</dbReference>
<dbReference type="InterPro" id="IPR004960">
    <property type="entry name" value="LipA_acyltrans"/>
</dbReference>
<reference evidence="7 8" key="1">
    <citation type="submission" date="2020-10" db="EMBL/GenBank/DDBJ databases">
        <title>Trueperella pecoris sp. nov. isolated from bovine and porcine specimens.</title>
        <authorList>
            <person name="Schoenecker L."/>
            <person name="Schnydrig P."/>
            <person name="Brodard I."/>
            <person name="Thomann A."/>
            <person name="Hemphill A."/>
            <person name="Rodriguez-Campos S."/>
            <person name="Perreten V."/>
            <person name="Jores J."/>
            <person name="Kittl S."/>
        </authorList>
    </citation>
    <scope>NUCLEOTIDE SEQUENCE [LARGE SCALE GENOMIC DNA]</scope>
    <source>
        <strain evidence="7 8">15A0121</strain>
    </source>
</reference>
<evidence type="ECO:0000256" key="5">
    <source>
        <dbReference type="ARBA" id="ARBA00023136"/>
    </source>
</evidence>
<keyword evidence="5" id="KW-0472">Membrane</keyword>
<keyword evidence="6 7" id="KW-0012">Acyltransferase</keyword>
<dbReference type="Pfam" id="PF03279">
    <property type="entry name" value="Lip_A_acyltrans"/>
    <property type="match status" value="1"/>
</dbReference>
<accession>A0A8A5U7L8</accession>
<protein>
    <submittedName>
        <fullName evidence="7">Phosphatidylinositol mannoside acyltransferase</fullName>
    </submittedName>
</protein>
<dbReference type="CDD" id="cd07984">
    <property type="entry name" value="LPLAT_LABLAT-like"/>
    <property type="match status" value="1"/>
</dbReference>
<dbReference type="GO" id="GO:0016746">
    <property type="term" value="F:acyltransferase activity"/>
    <property type="evidence" value="ECO:0007669"/>
    <property type="project" value="UniProtKB-KW"/>
</dbReference>
<dbReference type="PANTHER" id="PTHR30606:SF10">
    <property type="entry name" value="PHOSPHATIDYLINOSITOL MANNOSIDE ACYLTRANSFERASE"/>
    <property type="match status" value="1"/>
</dbReference>
<evidence type="ECO:0000313" key="7">
    <source>
        <dbReference type="EMBL" id="QOR46482.1"/>
    </source>
</evidence>
<evidence type="ECO:0000256" key="1">
    <source>
        <dbReference type="ARBA" id="ARBA00004533"/>
    </source>
</evidence>
<comment type="subcellular location">
    <subcellularLocation>
        <location evidence="1">Cell inner membrane</location>
    </subcellularLocation>
</comment>
<dbReference type="EMBL" id="CP063213">
    <property type="protein sequence ID" value="QOR46482.1"/>
    <property type="molecule type" value="Genomic_DNA"/>
</dbReference>
<dbReference type="Proteomes" id="UP000595053">
    <property type="component" value="Chromosome"/>
</dbReference>
<dbReference type="NCBIfam" id="NF005919">
    <property type="entry name" value="PRK07920.1"/>
    <property type="match status" value="1"/>
</dbReference>
<keyword evidence="2" id="KW-1003">Cell membrane</keyword>
<keyword evidence="3" id="KW-0997">Cell inner membrane</keyword>
<proteinExistence type="predicted"/>
<dbReference type="RefSeq" id="WP_193327617.1">
    <property type="nucleotide sequence ID" value="NZ_CP053291.1"/>
</dbReference>
<evidence type="ECO:0000256" key="2">
    <source>
        <dbReference type="ARBA" id="ARBA00022475"/>
    </source>
</evidence>
<keyword evidence="8" id="KW-1185">Reference proteome</keyword>
<evidence type="ECO:0000256" key="3">
    <source>
        <dbReference type="ARBA" id="ARBA00022519"/>
    </source>
</evidence>
<name>A0A7M1QWL2_9ACTO</name>
<dbReference type="AlphaFoldDB" id="A0A7M1QWL2"/>
<evidence type="ECO:0000256" key="4">
    <source>
        <dbReference type="ARBA" id="ARBA00022679"/>
    </source>
</evidence>